<evidence type="ECO:0008006" key="3">
    <source>
        <dbReference type="Google" id="ProtNLM"/>
    </source>
</evidence>
<sequence length="474" mass="53240">MRKLWDLFGKKEDKQVAEQQNAKETKLTEASSADQKLVSGSFVYGVQDTFKLLNSNDLVVVGRVKGTVYPGMAVYVSNFGDDNGSILVTTVLGLEIDQTPVDTATDCLVALKLEAGQKVDIKIGSIVHTRDISTKEVHDAYISAIGDVYVLRKNLDLSDDEIASMSITDCTEAWRLFNWFHSKNSANESEEEKLANREKIEKLACALCKKILAADEIYTVFNKVTGEPHMFSHTIKQDNDSYMCTPPDIMIISKVYSKQYEAMYSADQFEIRKIENGTNKDGIYNFLGSTFYLNGACGVAILSEQTAIDASKLVPKPDYGDTPQINIPVTNPDLMRWMLLIGQLGHPETPDTELIYKLYYRFMSIEMTKAMFIIPMQSEGEIPTADKNGKTVLKEGLQINFPTMKGKYNRDAVRMFTDWKRLNMEYGPEWSGFLQPVSGMIDVLDCAINATKYPASGCYISKDMYEEMIKMVAN</sequence>
<dbReference type="Proteomes" id="UP000515703">
    <property type="component" value="Chromosome"/>
</dbReference>
<dbReference type="Gene3D" id="2.40.30.10">
    <property type="entry name" value="Translation factors"/>
    <property type="match status" value="1"/>
</dbReference>
<organism evidence="1 2">
    <name type="scientific">Anaerocolumna chitinilytica</name>
    <dbReference type="NCBI Taxonomy" id="1727145"/>
    <lineage>
        <taxon>Bacteria</taxon>
        <taxon>Bacillati</taxon>
        <taxon>Bacillota</taxon>
        <taxon>Clostridia</taxon>
        <taxon>Lachnospirales</taxon>
        <taxon>Lachnospiraceae</taxon>
        <taxon>Anaerocolumna</taxon>
    </lineage>
</organism>
<reference evidence="1 2" key="1">
    <citation type="submission" date="2020-08" db="EMBL/GenBank/DDBJ databases">
        <title>Draft genome sequencing of an Anaerocolumna strain isolated from anoxic soil subjected to BSD treatment.</title>
        <authorList>
            <person name="Uek A."/>
            <person name="Tonouchi A."/>
        </authorList>
    </citation>
    <scope>NUCLEOTIDE SEQUENCE [LARGE SCALE GENOMIC DNA]</scope>
    <source>
        <strain evidence="1 2">CTTW</strain>
    </source>
</reference>
<proteinExistence type="predicted"/>
<dbReference type="RefSeq" id="WP_185259175.1">
    <property type="nucleotide sequence ID" value="NZ_AP023368.1"/>
</dbReference>
<reference evidence="1 2" key="2">
    <citation type="submission" date="2020-08" db="EMBL/GenBank/DDBJ databases">
        <authorList>
            <person name="Ueki A."/>
            <person name="Tonouchi A."/>
        </authorList>
    </citation>
    <scope>NUCLEOTIDE SEQUENCE [LARGE SCALE GENOMIC DNA]</scope>
    <source>
        <strain evidence="1 2">CTTW</strain>
    </source>
</reference>
<evidence type="ECO:0000313" key="2">
    <source>
        <dbReference type="Proteomes" id="UP000515703"/>
    </source>
</evidence>
<dbReference type="KEGG" id="acht:bsdcttw_19150"/>
<name>A0A7I8DNG7_9FIRM</name>
<protein>
    <recommendedName>
        <fullName evidence="3">SseB protein N-terminal domain-containing protein</fullName>
    </recommendedName>
</protein>
<dbReference type="AlphaFoldDB" id="A0A7I8DNG7"/>
<gene>
    <name evidence="1" type="ORF">bsdcttw_19150</name>
</gene>
<keyword evidence="2" id="KW-1185">Reference proteome</keyword>
<accession>A0A7I8DNG7</accession>
<evidence type="ECO:0000313" key="1">
    <source>
        <dbReference type="EMBL" id="BCJ98874.1"/>
    </source>
</evidence>
<dbReference type="EMBL" id="AP023368">
    <property type="protein sequence ID" value="BCJ98874.1"/>
    <property type="molecule type" value="Genomic_DNA"/>
</dbReference>